<comment type="catalytic activity">
    <reaction evidence="1">
        <text>1,6-anhydro-N-acetyl-beta-muramate + ATP + H2O = N-acetyl-D-muramate 6-phosphate + ADP + H(+)</text>
        <dbReference type="Rhea" id="RHEA:24952"/>
        <dbReference type="ChEBI" id="CHEBI:15377"/>
        <dbReference type="ChEBI" id="CHEBI:15378"/>
        <dbReference type="ChEBI" id="CHEBI:30616"/>
        <dbReference type="ChEBI" id="CHEBI:58690"/>
        <dbReference type="ChEBI" id="CHEBI:58722"/>
        <dbReference type="ChEBI" id="CHEBI:456216"/>
        <dbReference type="EC" id="2.7.1.170"/>
    </reaction>
</comment>
<keyword evidence="1" id="KW-0067">ATP-binding</keyword>
<dbReference type="GO" id="GO:0016773">
    <property type="term" value="F:phosphotransferase activity, alcohol group as acceptor"/>
    <property type="evidence" value="ECO:0007669"/>
    <property type="project" value="UniProtKB-UniRule"/>
</dbReference>
<comment type="function">
    <text evidence="1">Catalyzes the specific phosphorylation of 1,6-anhydro-N-acetylmuramic acid (anhMurNAc) with the simultaneous cleavage of the 1,6-anhydro ring, generating MurNAc-6-P. Is required for the utilization of anhMurNAc either imported from the medium or derived from its own cell wall murein, and thus plays a role in cell wall recycling.</text>
</comment>
<dbReference type="PANTHER" id="PTHR30605">
    <property type="entry name" value="ANHYDRO-N-ACETYLMURAMIC ACID KINASE"/>
    <property type="match status" value="1"/>
</dbReference>
<reference evidence="2 3" key="1">
    <citation type="submission" date="2020-04" db="EMBL/GenBank/DDBJ databases">
        <title>Marinobacter oceani sp. nov., isolated from marine solar saltern.</title>
        <authorList>
            <person name="Chen X.-Y."/>
        </authorList>
    </citation>
    <scope>NUCLEOTIDE SEQUENCE [LARGE SCALE GENOMIC DNA]</scope>
    <source>
        <strain evidence="2 3">W62</strain>
    </source>
</reference>
<dbReference type="GO" id="GO:0009254">
    <property type="term" value="P:peptidoglycan turnover"/>
    <property type="evidence" value="ECO:0007669"/>
    <property type="project" value="UniProtKB-UniRule"/>
</dbReference>
<dbReference type="GO" id="GO:0006040">
    <property type="term" value="P:amino sugar metabolic process"/>
    <property type="evidence" value="ECO:0007669"/>
    <property type="project" value="InterPro"/>
</dbReference>
<dbReference type="GO" id="GO:0016301">
    <property type="term" value="F:kinase activity"/>
    <property type="evidence" value="ECO:0007669"/>
    <property type="project" value="UniProtKB-KW"/>
</dbReference>
<comment type="caution">
    <text evidence="2">The sequence shown here is derived from an EMBL/GenBank/DDBJ whole genome shotgun (WGS) entry which is preliminary data.</text>
</comment>
<keyword evidence="1 2" id="KW-0808">Transferase</keyword>
<dbReference type="Pfam" id="PF03702">
    <property type="entry name" value="AnmK"/>
    <property type="match status" value="1"/>
</dbReference>
<dbReference type="InterPro" id="IPR043129">
    <property type="entry name" value="ATPase_NBD"/>
</dbReference>
<organism evidence="2 3">
    <name type="scientific">Marinobacter orientalis</name>
    <dbReference type="NCBI Taxonomy" id="1928859"/>
    <lineage>
        <taxon>Bacteria</taxon>
        <taxon>Pseudomonadati</taxon>
        <taxon>Pseudomonadota</taxon>
        <taxon>Gammaproteobacteria</taxon>
        <taxon>Pseudomonadales</taxon>
        <taxon>Marinobacteraceae</taxon>
        <taxon>Marinobacter</taxon>
    </lineage>
</organism>
<dbReference type="RefSeq" id="WP_135954669.1">
    <property type="nucleotide sequence ID" value="NZ_JABCKY010000001.1"/>
</dbReference>
<proteinExistence type="inferred from homology"/>
<dbReference type="UniPathway" id="UPA00343"/>
<keyword evidence="1" id="KW-0119">Carbohydrate metabolism</keyword>
<dbReference type="AlphaFoldDB" id="A0A7Y0RBT7"/>
<dbReference type="InterPro" id="IPR005338">
    <property type="entry name" value="Anhydro_N_Ac-Mur_kinase"/>
</dbReference>
<dbReference type="EMBL" id="JABCKY010000001">
    <property type="protein sequence ID" value="NMT63348.1"/>
    <property type="molecule type" value="Genomic_DNA"/>
</dbReference>
<dbReference type="NCBIfam" id="NF007139">
    <property type="entry name" value="PRK09585.1-3"/>
    <property type="match status" value="1"/>
</dbReference>
<dbReference type="Proteomes" id="UP000567186">
    <property type="component" value="Unassembled WGS sequence"/>
</dbReference>
<sequence>MKAWIGLMSGTSMDGIDAILVTFEDRHIRIHATHTTDYPSDIRQRLASLSQNRGTPDDLGELDHATGSLFALAATSVIEKAGFPPASIAAIGSHGQTLRHQPDGSKPFSIQIGDPNLIAERTGVTTVADFRRRDLASGGQGAPLVPAFHKAFFSAAGEDRCILNLGGIANITHLPADNSAPVTGFDTGPSNALMDAWCLDQTGKAYDKDGAWADEGIVDQDLLGDMLSEAYFSRQPPKSTGTEKFNLEWLKVLLNRHPDLAGADVQRTLLELTAVTVAQQIPHFPGMTIFVCGGGARNRVLMRELQRTCSPSRIASTAELGLDPQWVEPVAFAWLASQRLSGKPGNLPEVTGASGERILGAVYYA</sequence>
<comment type="similarity">
    <text evidence="1">Belongs to the anhydro-N-acetylmuramic acid kinase family.</text>
</comment>
<feature type="binding site" evidence="1">
    <location>
        <begin position="10"/>
        <end position="17"/>
    </location>
    <ligand>
        <name>ATP</name>
        <dbReference type="ChEBI" id="CHEBI:30616"/>
    </ligand>
</feature>
<dbReference type="PANTHER" id="PTHR30605:SF0">
    <property type="entry name" value="ANHYDRO-N-ACETYLMURAMIC ACID KINASE"/>
    <property type="match status" value="1"/>
</dbReference>
<dbReference type="GO" id="GO:0005524">
    <property type="term" value="F:ATP binding"/>
    <property type="evidence" value="ECO:0007669"/>
    <property type="project" value="UniProtKB-UniRule"/>
</dbReference>
<keyword evidence="1 2" id="KW-0418">Kinase</keyword>
<comment type="pathway">
    <text evidence="1">Cell wall biogenesis; peptidoglycan recycling.</text>
</comment>
<name>A0A7Y0RBT7_9GAMM</name>
<dbReference type="OrthoDB" id="9763949at2"/>
<keyword evidence="3" id="KW-1185">Reference proteome</keyword>
<comment type="pathway">
    <text evidence="1">Amino-sugar metabolism; 1,6-anhydro-N-acetylmuramate degradation.</text>
</comment>
<dbReference type="EC" id="2.7.1.170" evidence="1"/>
<evidence type="ECO:0000313" key="2">
    <source>
        <dbReference type="EMBL" id="NMT63348.1"/>
    </source>
</evidence>
<evidence type="ECO:0000313" key="3">
    <source>
        <dbReference type="Proteomes" id="UP000567186"/>
    </source>
</evidence>
<dbReference type="HAMAP" id="MF_01270">
    <property type="entry name" value="AnhMurNAc_kinase"/>
    <property type="match status" value="1"/>
</dbReference>
<gene>
    <name evidence="1" type="primary">anmK</name>
    <name evidence="2" type="ORF">HIU99_07005</name>
</gene>
<dbReference type="GO" id="GO:0097175">
    <property type="term" value="P:1,6-anhydro-N-acetyl-beta-muramic acid catabolic process"/>
    <property type="evidence" value="ECO:0007669"/>
    <property type="project" value="UniProtKB-UniRule"/>
</dbReference>
<dbReference type="CDD" id="cd24050">
    <property type="entry name" value="ASKHA_NBD_ANMK"/>
    <property type="match status" value="1"/>
</dbReference>
<evidence type="ECO:0000256" key="1">
    <source>
        <dbReference type="HAMAP-Rule" id="MF_01270"/>
    </source>
</evidence>
<keyword evidence="1" id="KW-0547">Nucleotide-binding</keyword>
<dbReference type="Gene3D" id="3.30.420.40">
    <property type="match status" value="2"/>
</dbReference>
<protein>
    <recommendedName>
        <fullName evidence="1">Anhydro-N-acetylmuramic acid kinase</fullName>
        <ecNumber evidence="1">2.7.1.170</ecNumber>
    </recommendedName>
    <alternativeName>
        <fullName evidence="1">AnhMurNAc kinase</fullName>
    </alternativeName>
</protein>
<dbReference type="SUPFAM" id="SSF53067">
    <property type="entry name" value="Actin-like ATPase domain"/>
    <property type="match status" value="1"/>
</dbReference>
<dbReference type="UniPathway" id="UPA00544"/>
<accession>A0A7Y0RBT7</accession>